<keyword evidence="1 7" id="KW-0723">Serine/threonine-protein kinase</keyword>
<dbReference type="EMBL" id="CP045798">
    <property type="protein sequence ID" value="QNB45570.1"/>
    <property type="molecule type" value="Genomic_DNA"/>
</dbReference>
<evidence type="ECO:0000256" key="6">
    <source>
        <dbReference type="ARBA" id="ARBA00022969"/>
    </source>
</evidence>
<reference evidence="9 10" key="1">
    <citation type="journal article" date="2019" name="Front. Microbiol.">
        <title>Thermoanaerosceptrum fracticalcis gen. nov. sp. nov., a Novel Fumarate-Fermenting Microorganism From a Deep Fractured Carbonate Aquifer of the US Great Basin.</title>
        <authorList>
            <person name="Hamilton-Brehm S.D."/>
            <person name="Stewart L.E."/>
            <person name="Zavarin M."/>
            <person name="Caldwell M."/>
            <person name="Lawson P.A."/>
            <person name="Onstott T.C."/>
            <person name="Grzymski J."/>
            <person name="Neveux I."/>
            <person name="Lollar B.S."/>
            <person name="Russell C.E."/>
            <person name="Moser D.P."/>
        </authorList>
    </citation>
    <scope>NUCLEOTIDE SEQUENCE [LARGE SCALE GENOMIC DNA]</scope>
    <source>
        <strain evidence="9 10">DRI-13</strain>
    </source>
</reference>
<dbReference type="InterPro" id="IPR050267">
    <property type="entry name" value="Anti-sigma-factor_SerPK"/>
</dbReference>
<dbReference type="GO" id="GO:0005524">
    <property type="term" value="F:ATP binding"/>
    <property type="evidence" value="ECO:0007669"/>
    <property type="project" value="UniProtKB-KW"/>
</dbReference>
<dbReference type="Proteomes" id="UP000515847">
    <property type="component" value="Chromosome"/>
</dbReference>
<proteinExistence type="inferred from homology"/>
<dbReference type="SMART" id="SM00387">
    <property type="entry name" value="HATPase_c"/>
    <property type="match status" value="1"/>
</dbReference>
<organism evidence="9 10">
    <name type="scientific">Thermanaerosceptrum fracticalcis</name>
    <dbReference type="NCBI Taxonomy" id="1712410"/>
    <lineage>
        <taxon>Bacteria</taxon>
        <taxon>Bacillati</taxon>
        <taxon>Bacillota</taxon>
        <taxon>Clostridia</taxon>
        <taxon>Eubacteriales</taxon>
        <taxon>Peptococcaceae</taxon>
        <taxon>Thermanaerosceptrum</taxon>
    </lineage>
</organism>
<evidence type="ECO:0000256" key="3">
    <source>
        <dbReference type="ARBA" id="ARBA00022741"/>
    </source>
</evidence>
<dbReference type="Pfam" id="PF13581">
    <property type="entry name" value="HATPase_c_2"/>
    <property type="match status" value="1"/>
</dbReference>
<dbReference type="HAMAP" id="MF_00637">
    <property type="entry name" value="Anti_sigma_F"/>
    <property type="match status" value="1"/>
</dbReference>
<comment type="catalytic activity">
    <reaction evidence="7">
        <text>L-seryl-[protein] + ATP = O-phospho-L-seryl-[protein] + ADP + H(+)</text>
        <dbReference type="Rhea" id="RHEA:17989"/>
        <dbReference type="Rhea" id="RHEA-COMP:9863"/>
        <dbReference type="Rhea" id="RHEA-COMP:11604"/>
        <dbReference type="ChEBI" id="CHEBI:15378"/>
        <dbReference type="ChEBI" id="CHEBI:29999"/>
        <dbReference type="ChEBI" id="CHEBI:30616"/>
        <dbReference type="ChEBI" id="CHEBI:83421"/>
        <dbReference type="ChEBI" id="CHEBI:456216"/>
        <dbReference type="EC" id="2.7.11.1"/>
    </reaction>
</comment>
<evidence type="ECO:0000256" key="1">
    <source>
        <dbReference type="ARBA" id="ARBA00022527"/>
    </source>
</evidence>
<dbReference type="GO" id="GO:0004674">
    <property type="term" value="F:protein serine/threonine kinase activity"/>
    <property type="evidence" value="ECO:0007669"/>
    <property type="project" value="UniProtKB-KW"/>
</dbReference>
<protein>
    <recommendedName>
        <fullName evidence="7">Anti-sigma F factor</fullName>
        <ecNumber evidence="7">2.7.11.1</ecNumber>
    </recommendedName>
    <alternativeName>
        <fullName evidence="7">Stage II sporulation protein AB</fullName>
    </alternativeName>
</protein>
<evidence type="ECO:0000256" key="5">
    <source>
        <dbReference type="ARBA" id="ARBA00022840"/>
    </source>
</evidence>
<sequence length="150" mass="16300">MDKIVRNQIKLEFISIPENVGLARITIAALASQLDLTLNDLEEIKVATSEAVSNAIIHGYRNKPAGIVKLIGSLYEDSIVIEVIDEGVGIADIPQAMQPAFTTDPERMGLGFVFMQSFMDEVKVESEINNGTRVILTKKLEGAGIQKAVS</sequence>
<dbReference type="RefSeq" id="WP_034421426.1">
    <property type="nucleotide sequence ID" value="NZ_CP045798.1"/>
</dbReference>
<dbReference type="KEGG" id="tfr:BR63_04095"/>
<keyword evidence="5 7" id="KW-0067">ATP-binding</keyword>
<accession>A0A7G6E0G6</accession>
<keyword evidence="6 7" id="KW-0749">Sporulation</keyword>
<dbReference type="InterPro" id="IPR010194">
    <property type="entry name" value="Anti-sigma_F"/>
</dbReference>
<dbReference type="Gene3D" id="3.30.565.10">
    <property type="entry name" value="Histidine kinase-like ATPase, C-terminal domain"/>
    <property type="match status" value="1"/>
</dbReference>
<evidence type="ECO:0000256" key="2">
    <source>
        <dbReference type="ARBA" id="ARBA00022679"/>
    </source>
</evidence>
<keyword evidence="10" id="KW-1185">Reference proteome</keyword>
<evidence type="ECO:0000256" key="4">
    <source>
        <dbReference type="ARBA" id="ARBA00022777"/>
    </source>
</evidence>
<dbReference type="EC" id="2.7.11.1" evidence="7"/>
<dbReference type="GO" id="GO:0042174">
    <property type="term" value="P:negative regulation of sporulation resulting in formation of a cellular spore"/>
    <property type="evidence" value="ECO:0007669"/>
    <property type="project" value="InterPro"/>
</dbReference>
<dbReference type="PANTHER" id="PTHR35526:SF3">
    <property type="entry name" value="ANTI-SIGMA-F FACTOR RSBW"/>
    <property type="match status" value="1"/>
</dbReference>
<evidence type="ECO:0000259" key="8">
    <source>
        <dbReference type="SMART" id="SM00387"/>
    </source>
</evidence>
<evidence type="ECO:0000313" key="10">
    <source>
        <dbReference type="Proteomes" id="UP000515847"/>
    </source>
</evidence>
<dbReference type="InterPro" id="IPR036890">
    <property type="entry name" value="HATPase_C_sf"/>
</dbReference>
<dbReference type="SUPFAM" id="SSF55874">
    <property type="entry name" value="ATPase domain of HSP90 chaperone/DNA topoisomerase II/histidine kinase"/>
    <property type="match status" value="1"/>
</dbReference>
<comment type="catalytic activity">
    <reaction evidence="7">
        <text>L-threonyl-[protein] + ATP = O-phospho-L-threonyl-[protein] + ADP + H(+)</text>
        <dbReference type="Rhea" id="RHEA:46608"/>
        <dbReference type="Rhea" id="RHEA-COMP:11060"/>
        <dbReference type="Rhea" id="RHEA-COMP:11605"/>
        <dbReference type="ChEBI" id="CHEBI:15378"/>
        <dbReference type="ChEBI" id="CHEBI:30013"/>
        <dbReference type="ChEBI" id="CHEBI:30616"/>
        <dbReference type="ChEBI" id="CHEBI:61977"/>
        <dbReference type="ChEBI" id="CHEBI:456216"/>
        <dbReference type="EC" id="2.7.11.1"/>
    </reaction>
</comment>
<dbReference type="GO" id="GO:0030435">
    <property type="term" value="P:sporulation resulting in formation of a cellular spore"/>
    <property type="evidence" value="ECO:0007669"/>
    <property type="project" value="UniProtKB-KW"/>
</dbReference>
<feature type="domain" description="Histidine kinase/HSP90-like ATPase" evidence="8">
    <location>
        <begin position="39"/>
        <end position="142"/>
    </location>
</feature>
<dbReference type="GO" id="GO:0030436">
    <property type="term" value="P:asexual sporulation"/>
    <property type="evidence" value="ECO:0007669"/>
    <property type="project" value="UniProtKB-UniRule"/>
</dbReference>
<keyword evidence="2 7" id="KW-0808">Transferase</keyword>
<dbReference type="InterPro" id="IPR003594">
    <property type="entry name" value="HATPase_dom"/>
</dbReference>
<name>A0A7G6E0G6_THEFR</name>
<dbReference type="AlphaFoldDB" id="A0A7G6E0G6"/>
<keyword evidence="4 7" id="KW-0418">Kinase</keyword>
<keyword evidence="3 7" id="KW-0547">Nucleotide-binding</keyword>
<dbReference type="GO" id="GO:0016989">
    <property type="term" value="F:sigma factor antagonist activity"/>
    <property type="evidence" value="ECO:0007669"/>
    <property type="project" value="InterPro"/>
</dbReference>
<gene>
    <name evidence="7" type="primary">spoIIAB</name>
    <name evidence="9" type="ORF">BR63_04095</name>
</gene>
<evidence type="ECO:0000313" key="9">
    <source>
        <dbReference type="EMBL" id="QNB45570.1"/>
    </source>
</evidence>
<dbReference type="PANTHER" id="PTHR35526">
    <property type="entry name" value="ANTI-SIGMA-F FACTOR RSBW-RELATED"/>
    <property type="match status" value="1"/>
</dbReference>
<evidence type="ECO:0000256" key="7">
    <source>
        <dbReference type="HAMAP-Rule" id="MF_00637"/>
    </source>
</evidence>
<comment type="function">
    <text evidence="7">Binds to sigma F and blocks its ability to form an RNA polymerase holoenzyme (E-sigma F). Phosphorylates SpoIIAA on a serine residue. This phosphorylation may enable SpoIIAA to act as an anti-anti-sigma factor that counteracts SpoIIAB and thus releases sigma F from inhibition.</text>
</comment>
<dbReference type="NCBIfam" id="TIGR01925">
    <property type="entry name" value="spIIAB"/>
    <property type="match status" value="1"/>
</dbReference>
<comment type="similarity">
    <text evidence="7">Belongs to the anti-sigma-factor family.</text>
</comment>